<dbReference type="EMBL" id="JAHRIN010042955">
    <property type="protein sequence ID" value="MEQ2206519.1"/>
    <property type="molecule type" value="Genomic_DNA"/>
</dbReference>
<sequence length="168" mass="18755">MSKSNSLPSLSPRADEWMSVAVDCLEFLPDELVVEVSRGLAAGVDDLLQCKRLLYQVLVSHYRQMQRPPLLNNCLFDIHSGISELLVNGKLELALEALQLSLTLQDSHSREELRRLLRFMATAAKPQEVKLNKENGGKEVFLQRHCIQRKALEGQGGLDGSVHDGQPP</sequence>
<protein>
    <submittedName>
        <fullName evidence="1">DEP domain-containing protein 7</fullName>
    </submittedName>
</protein>
<organism evidence="1 2">
    <name type="scientific">Xenoophorus captivus</name>
    <dbReference type="NCBI Taxonomy" id="1517983"/>
    <lineage>
        <taxon>Eukaryota</taxon>
        <taxon>Metazoa</taxon>
        <taxon>Chordata</taxon>
        <taxon>Craniata</taxon>
        <taxon>Vertebrata</taxon>
        <taxon>Euteleostomi</taxon>
        <taxon>Actinopterygii</taxon>
        <taxon>Neopterygii</taxon>
        <taxon>Teleostei</taxon>
        <taxon>Neoteleostei</taxon>
        <taxon>Acanthomorphata</taxon>
        <taxon>Ovalentaria</taxon>
        <taxon>Atherinomorphae</taxon>
        <taxon>Cyprinodontiformes</taxon>
        <taxon>Goodeidae</taxon>
        <taxon>Xenoophorus</taxon>
    </lineage>
</organism>
<name>A0ABV0REN8_9TELE</name>
<dbReference type="PANTHER" id="PTHR16206">
    <property type="entry name" value="DEP DOMAIN-CONTAINING"/>
    <property type="match status" value="1"/>
</dbReference>
<reference evidence="1 2" key="1">
    <citation type="submission" date="2021-06" db="EMBL/GenBank/DDBJ databases">
        <authorList>
            <person name="Palmer J.M."/>
        </authorList>
    </citation>
    <scope>NUCLEOTIDE SEQUENCE [LARGE SCALE GENOMIC DNA]</scope>
    <source>
        <strain evidence="1 2">XC_2019</strain>
        <tissue evidence="1">Muscle</tissue>
    </source>
</reference>
<dbReference type="PANTHER" id="PTHR16206:SF9">
    <property type="entry name" value="DEP DOMAIN-CONTAINING PROTEIN 7"/>
    <property type="match status" value="1"/>
</dbReference>
<comment type="caution">
    <text evidence="1">The sequence shown here is derived from an EMBL/GenBank/DDBJ whole genome shotgun (WGS) entry which is preliminary data.</text>
</comment>
<gene>
    <name evidence="1" type="primary">DEPDC7_1</name>
    <name evidence="1" type="ORF">XENOCAPTIV_030482</name>
</gene>
<dbReference type="Proteomes" id="UP001434883">
    <property type="component" value="Unassembled WGS sequence"/>
</dbReference>
<proteinExistence type="predicted"/>
<evidence type="ECO:0000313" key="1">
    <source>
        <dbReference type="EMBL" id="MEQ2206519.1"/>
    </source>
</evidence>
<accession>A0ABV0REN8</accession>
<evidence type="ECO:0000313" key="2">
    <source>
        <dbReference type="Proteomes" id="UP001434883"/>
    </source>
</evidence>
<keyword evidence="2" id="KW-1185">Reference proteome</keyword>